<organism evidence="1 2">
    <name type="scientific">Kineococcus aurantiacus</name>
    <dbReference type="NCBI Taxonomy" id="37633"/>
    <lineage>
        <taxon>Bacteria</taxon>
        <taxon>Bacillati</taxon>
        <taxon>Actinomycetota</taxon>
        <taxon>Actinomycetes</taxon>
        <taxon>Kineosporiales</taxon>
        <taxon>Kineosporiaceae</taxon>
        <taxon>Kineococcus</taxon>
    </lineage>
</organism>
<protein>
    <recommendedName>
        <fullName evidence="3">DUF4280 domain-containing protein</fullName>
    </recommendedName>
</protein>
<dbReference type="AlphaFoldDB" id="A0A7Y9DPY9"/>
<dbReference type="RefSeq" id="WP_179755217.1">
    <property type="nucleotide sequence ID" value="NZ_BAAAGN010000013.1"/>
</dbReference>
<dbReference type="Proteomes" id="UP000521922">
    <property type="component" value="Unassembled WGS sequence"/>
</dbReference>
<evidence type="ECO:0008006" key="3">
    <source>
        <dbReference type="Google" id="ProtNLM"/>
    </source>
</evidence>
<keyword evidence="2" id="KW-1185">Reference proteome</keyword>
<sequence length="110" mass="10894">MPGPGVVVGASVVCPHGGQVSAVTANSRVVLGGAPAVTQSDTFPVVGCAFTVGTKPQPCTTARWTAVATRVQVMGQPLVIQGGSGLCLSAEQAPQGPPTVVSTQTRVVAQ</sequence>
<evidence type="ECO:0000313" key="2">
    <source>
        <dbReference type="Proteomes" id="UP000521922"/>
    </source>
</evidence>
<reference evidence="1 2" key="1">
    <citation type="submission" date="2020-07" db="EMBL/GenBank/DDBJ databases">
        <title>Sequencing the genomes of 1000 actinobacteria strains.</title>
        <authorList>
            <person name="Klenk H.-P."/>
        </authorList>
    </citation>
    <scope>NUCLEOTIDE SEQUENCE [LARGE SCALE GENOMIC DNA]</scope>
    <source>
        <strain evidence="1 2">DSM 7487</strain>
    </source>
</reference>
<comment type="caution">
    <text evidence="1">The sequence shown here is derived from an EMBL/GenBank/DDBJ whole genome shotgun (WGS) entry which is preliminary data.</text>
</comment>
<name>A0A7Y9DPY9_9ACTN</name>
<evidence type="ECO:0000313" key="1">
    <source>
        <dbReference type="EMBL" id="NYD24671.1"/>
    </source>
</evidence>
<proteinExistence type="predicted"/>
<dbReference type="EMBL" id="JACCBB010000001">
    <property type="protein sequence ID" value="NYD24671.1"/>
    <property type="molecule type" value="Genomic_DNA"/>
</dbReference>
<accession>A0A7Y9DPY9</accession>
<gene>
    <name evidence="1" type="ORF">BJ968_004211</name>
</gene>